<feature type="compositionally biased region" description="Polar residues" evidence="4">
    <location>
        <begin position="365"/>
        <end position="376"/>
    </location>
</feature>
<keyword evidence="3" id="KW-0175">Coiled coil</keyword>
<feature type="compositionally biased region" description="Basic and acidic residues" evidence="4">
    <location>
        <begin position="470"/>
        <end position="479"/>
    </location>
</feature>
<proteinExistence type="predicted"/>
<sequence>MVDDATGSRRSRSFPLPESPASDVSRRTPSSGNSTGKFGRSARMSSGATLLQEKLRDRKAESAMNDKRSSMGNTGDIVSNSPAGANKRPSLSNQAMGLKKMDEHVSTLTKQNFNLKLELHHRRERQTELEARVEAAEKKIVEQAELQEINEQLLGELEKRDQAVEEAVGIIVSLEDKVAALMREREVVRNFDLQPEYQTGYSRTKHEYSNAQAEATTEKAASKAMARMPSFLSEQSDGVDALRSLYLPGGQSFSDANFPQSQEVVLSDDGLNSPRLSMLSESSFISIYGKKKPSPDEMDDEAVDLSTQRRHRASSSMSSSNEKWVDDPALYRNDNCGQQYLSLNSIITSPLQRLEKLHCKLQRNTLDMTSQDQPRTASFKEPRTKRDSLRRVVTEKGSFDPALPPTPDTISTYTLRRYQNLNAGQDKDANDTSFLNSTTTFRTHETTQNSFDLRQTDGQFRPRSAGETITSRRDGHGWDTETQDEFSANASELSRESSTRPGRVLTPDLFSFHEFNSVSGTAVDRWSPDEMYRNAAFQPPLMTTASKYQPMRESAISDHDDSEDTIRNISELQAQDDTMLMNPLGRSNGPNRRSSLGYAPKLRRNNTLGSSVQQLPTGGVFTSSPVKKQGFASRLFGRSETSPSMIASHLPSTKSPLRSPTPSAKSNFYAGLNAEDDDSARATPPPIMRNRATATRQRPSSAGPGSSTNPQREQRRASALPGQEPIEASRAEESGKGGGKKWMGLKSGSSRRP</sequence>
<feature type="domain" description="Centrosomin N-terminal motif 1" evidence="5">
    <location>
        <begin position="98"/>
        <end position="167"/>
    </location>
</feature>
<feature type="compositionally biased region" description="Basic and acidic residues" evidence="4">
    <location>
        <begin position="53"/>
        <end position="69"/>
    </location>
</feature>
<dbReference type="InterPro" id="IPR012943">
    <property type="entry name" value="Cnn_1N"/>
</dbReference>
<feature type="compositionally biased region" description="Polar residues" evidence="4">
    <location>
        <begin position="692"/>
        <end position="711"/>
    </location>
</feature>
<feature type="region of interest" description="Disordered" evidence="4">
    <location>
        <begin position="643"/>
        <end position="753"/>
    </location>
</feature>
<feature type="region of interest" description="Disordered" evidence="4">
    <location>
        <begin position="580"/>
        <end position="625"/>
    </location>
</feature>
<feature type="coiled-coil region" evidence="3">
    <location>
        <begin position="119"/>
        <end position="166"/>
    </location>
</feature>
<dbReference type="AlphaFoldDB" id="A0A9P7YYG9"/>
<feature type="compositionally biased region" description="Basic and acidic residues" evidence="4">
    <location>
        <begin position="378"/>
        <end position="388"/>
    </location>
</feature>
<feature type="compositionally biased region" description="Polar residues" evidence="4">
    <location>
        <begin position="27"/>
        <end position="36"/>
    </location>
</feature>
<feature type="region of interest" description="Disordered" evidence="4">
    <location>
        <begin position="453"/>
        <end position="481"/>
    </location>
</feature>
<feature type="region of interest" description="Disordered" evidence="4">
    <location>
        <begin position="1"/>
        <end position="89"/>
    </location>
</feature>
<feature type="compositionally biased region" description="Polar residues" evidence="4">
    <location>
        <begin position="605"/>
        <end position="625"/>
    </location>
</feature>
<comment type="subcellular location">
    <subcellularLocation>
        <location evidence="1">Cytoplasm</location>
    </subcellularLocation>
</comment>
<evidence type="ECO:0000256" key="1">
    <source>
        <dbReference type="ARBA" id="ARBA00004496"/>
    </source>
</evidence>
<evidence type="ECO:0000256" key="3">
    <source>
        <dbReference type="SAM" id="Coils"/>
    </source>
</evidence>
<feature type="region of interest" description="Disordered" evidence="4">
    <location>
        <begin position="365"/>
        <end position="388"/>
    </location>
</feature>
<dbReference type="Proteomes" id="UP000887226">
    <property type="component" value="Unassembled WGS sequence"/>
</dbReference>
<accession>A0A9P7YYG9</accession>
<reference evidence="6" key="1">
    <citation type="journal article" date="2021" name="IMA Fungus">
        <title>Genomic characterization of three marine fungi, including Emericellopsis atlantica sp. nov. with signatures of a generalist lifestyle and marine biomass degradation.</title>
        <authorList>
            <person name="Hagestad O.C."/>
            <person name="Hou L."/>
            <person name="Andersen J.H."/>
            <person name="Hansen E.H."/>
            <person name="Altermark B."/>
            <person name="Li C."/>
            <person name="Kuhnert E."/>
            <person name="Cox R.J."/>
            <person name="Crous P.W."/>
            <person name="Spatafora J.W."/>
            <person name="Lail K."/>
            <person name="Amirebrahimi M."/>
            <person name="Lipzen A."/>
            <person name="Pangilinan J."/>
            <person name="Andreopoulos W."/>
            <person name="Hayes R.D."/>
            <person name="Ng V."/>
            <person name="Grigoriev I.V."/>
            <person name="Jackson S.A."/>
            <person name="Sutton T.D.S."/>
            <person name="Dobson A.D.W."/>
            <person name="Rama T."/>
        </authorList>
    </citation>
    <scope>NUCLEOTIDE SEQUENCE</scope>
    <source>
        <strain evidence="6">TRa3180A</strain>
    </source>
</reference>
<comment type="caution">
    <text evidence="6">The sequence shown here is derived from an EMBL/GenBank/DDBJ whole genome shotgun (WGS) entry which is preliminary data.</text>
</comment>
<keyword evidence="2" id="KW-0963">Cytoplasm</keyword>
<feature type="compositionally biased region" description="Low complexity" evidence="4">
    <location>
        <begin position="742"/>
        <end position="753"/>
    </location>
</feature>
<evidence type="ECO:0000313" key="7">
    <source>
        <dbReference type="Proteomes" id="UP000887226"/>
    </source>
</evidence>
<organism evidence="6 7">
    <name type="scientific">Calycina marina</name>
    <dbReference type="NCBI Taxonomy" id="1763456"/>
    <lineage>
        <taxon>Eukaryota</taxon>
        <taxon>Fungi</taxon>
        <taxon>Dikarya</taxon>
        <taxon>Ascomycota</taxon>
        <taxon>Pezizomycotina</taxon>
        <taxon>Leotiomycetes</taxon>
        <taxon>Helotiales</taxon>
        <taxon>Pezizellaceae</taxon>
        <taxon>Calycina</taxon>
    </lineage>
</organism>
<dbReference type="GO" id="GO:0005737">
    <property type="term" value="C:cytoplasm"/>
    <property type="evidence" value="ECO:0007669"/>
    <property type="project" value="UniProtKB-SubCell"/>
</dbReference>
<evidence type="ECO:0000259" key="5">
    <source>
        <dbReference type="Pfam" id="PF07989"/>
    </source>
</evidence>
<name>A0A9P7YYG9_9HELO</name>
<dbReference type="OrthoDB" id="10251744at2759"/>
<feature type="compositionally biased region" description="Polar residues" evidence="4">
    <location>
        <begin position="70"/>
        <end position="89"/>
    </location>
</feature>
<keyword evidence="7" id="KW-1185">Reference proteome</keyword>
<evidence type="ECO:0000256" key="4">
    <source>
        <dbReference type="SAM" id="MobiDB-lite"/>
    </source>
</evidence>
<dbReference type="EMBL" id="MU254122">
    <property type="protein sequence ID" value="KAG9242032.1"/>
    <property type="molecule type" value="Genomic_DNA"/>
</dbReference>
<dbReference type="Pfam" id="PF07989">
    <property type="entry name" value="Cnn_1N"/>
    <property type="match status" value="1"/>
</dbReference>
<protein>
    <recommendedName>
        <fullName evidence="5">Centrosomin N-terminal motif 1 domain-containing protein</fullName>
    </recommendedName>
</protein>
<evidence type="ECO:0000313" key="6">
    <source>
        <dbReference type="EMBL" id="KAG9242032.1"/>
    </source>
</evidence>
<evidence type="ECO:0000256" key="2">
    <source>
        <dbReference type="ARBA" id="ARBA00022490"/>
    </source>
</evidence>
<gene>
    <name evidence="6" type="ORF">BJ878DRAFT_482398</name>
</gene>
<dbReference type="GO" id="GO:0005815">
    <property type="term" value="C:microtubule organizing center"/>
    <property type="evidence" value="ECO:0007669"/>
    <property type="project" value="InterPro"/>
</dbReference>
<feature type="compositionally biased region" description="Polar residues" evidence="4">
    <location>
        <begin position="643"/>
        <end position="666"/>
    </location>
</feature>